<comment type="caution">
    <text evidence="3">The sequence shown here is derived from an EMBL/GenBank/DDBJ whole genome shotgun (WGS) entry which is preliminary data.</text>
</comment>
<keyword evidence="4" id="KW-1185">Reference proteome</keyword>
<organism evidence="3 4">
    <name type="scientific">Lasiosphaeris hirsuta</name>
    <dbReference type="NCBI Taxonomy" id="260670"/>
    <lineage>
        <taxon>Eukaryota</taxon>
        <taxon>Fungi</taxon>
        <taxon>Dikarya</taxon>
        <taxon>Ascomycota</taxon>
        <taxon>Pezizomycotina</taxon>
        <taxon>Sordariomycetes</taxon>
        <taxon>Sordariomycetidae</taxon>
        <taxon>Sordariales</taxon>
        <taxon>Lasiosphaeriaceae</taxon>
        <taxon>Lasiosphaeris</taxon>
    </lineage>
</organism>
<dbReference type="AlphaFoldDB" id="A0AA40A7R1"/>
<feature type="domain" description="Heterokaryon incompatibility" evidence="1">
    <location>
        <begin position="22"/>
        <end position="113"/>
    </location>
</feature>
<dbReference type="PANTHER" id="PTHR10622">
    <property type="entry name" value="HET DOMAIN-CONTAINING PROTEIN"/>
    <property type="match status" value="1"/>
</dbReference>
<reference evidence="3" key="1">
    <citation type="submission" date="2023-06" db="EMBL/GenBank/DDBJ databases">
        <title>Genome-scale phylogeny and comparative genomics of the fungal order Sordariales.</title>
        <authorList>
            <consortium name="Lawrence Berkeley National Laboratory"/>
            <person name="Hensen N."/>
            <person name="Bonometti L."/>
            <person name="Westerberg I."/>
            <person name="Brannstrom I.O."/>
            <person name="Guillou S."/>
            <person name="Cros-Aarteil S."/>
            <person name="Calhoun S."/>
            <person name="Haridas S."/>
            <person name="Kuo A."/>
            <person name="Mondo S."/>
            <person name="Pangilinan J."/>
            <person name="Riley R."/>
            <person name="Labutti K."/>
            <person name="Andreopoulos B."/>
            <person name="Lipzen A."/>
            <person name="Chen C."/>
            <person name="Yanf M."/>
            <person name="Daum C."/>
            <person name="Ng V."/>
            <person name="Clum A."/>
            <person name="Steindorff A."/>
            <person name="Ohm R."/>
            <person name="Martin F."/>
            <person name="Silar P."/>
            <person name="Natvig D."/>
            <person name="Lalanne C."/>
            <person name="Gautier V."/>
            <person name="Ament-Velasquez S.L."/>
            <person name="Kruys A."/>
            <person name="Hutchinson M.I."/>
            <person name="Powell A.J."/>
            <person name="Barry K."/>
            <person name="Miller A.N."/>
            <person name="Grigoriev I.V."/>
            <person name="Debuchy R."/>
            <person name="Gladieux P."/>
            <person name="Thoren M.H."/>
            <person name="Johannesson H."/>
        </authorList>
    </citation>
    <scope>NUCLEOTIDE SEQUENCE</scope>
    <source>
        <strain evidence="3">SMH4607-1</strain>
    </source>
</reference>
<dbReference type="EMBL" id="JAUKUA010000005">
    <property type="protein sequence ID" value="KAK0710695.1"/>
    <property type="molecule type" value="Genomic_DNA"/>
</dbReference>
<evidence type="ECO:0000259" key="1">
    <source>
        <dbReference type="Pfam" id="PF06985"/>
    </source>
</evidence>
<dbReference type="InterPro" id="IPR058525">
    <property type="entry name" value="DUF8212"/>
</dbReference>
<name>A0AA40A7R1_9PEZI</name>
<gene>
    <name evidence="3" type="ORF">B0H67DRAFT_469149</name>
</gene>
<evidence type="ECO:0000313" key="4">
    <source>
        <dbReference type="Proteomes" id="UP001172102"/>
    </source>
</evidence>
<feature type="non-terminal residue" evidence="3">
    <location>
        <position position="294"/>
    </location>
</feature>
<accession>A0AA40A7R1</accession>
<sequence>MRLINTATLEFTEFIGSQLPAYGILSHTWEAGEATFEDAQAGLLRSGTSQGFHKVRKACELARDDGLDYCWADTCCIDKSSSSELTEAINSMFQWYASADVCFAFLSDLAPDDGIGALAGCRWFTRGWTLQELIAPRELRFYDRDWVLRGTKGDHAAIVSEITLVGESILLGHKALNSMPVGRRMSWAAGRQTTRPEDKAYCLLGIFDVNMPLIYGEGQRAFTRLQDEIIRQSNDLSIFLWTSTCGNRYRGILAESPDEFKCAANIVRYSVTPGLENPEYIMTNKGVRINISLS</sequence>
<feature type="domain" description="DUF8212" evidence="2">
    <location>
        <begin position="220"/>
        <end position="245"/>
    </location>
</feature>
<protein>
    <submittedName>
        <fullName evidence="3">Heterokaryon incompatibility protein-domain-containing protein</fullName>
    </submittedName>
</protein>
<dbReference type="Pfam" id="PF26640">
    <property type="entry name" value="DUF8212"/>
    <property type="match status" value="1"/>
</dbReference>
<evidence type="ECO:0000259" key="2">
    <source>
        <dbReference type="Pfam" id="PF26640"/>
    </source>
</evidence>
<dbReference type="PANTHER" id="PTHR10622:SF12">
    <property type="entry name" value="HET DOMAIN-CONTAINING PROTEIN"/>
    <property type="match status" value="1"/>
</dbReference>
<dbReference type="InterPro" id="IPR010730">
    <property type="entry name" value="HET"/>
</dbReference>
<dbReference type="Proteomes" id="UP001172102">
    <property type="component" value="Unassembled WGS sequence"/>
</dbReference>
<evidence type="ECO:0000313" key="3">
    <source>
        <dbReference type="EMBL" id="KAK0710695.1"/>
    </source>
</evidence>
<dbReference type="Pfam" id="PF06985">
    <property type="entry name" value="HET"/>
    <property type="match status" value="1"/>
</dbReference>
<proteinExistence type="predicted"/>